<dbReference type="RefSeq" id="WP_343785637.1">
    <property type="nucleotide sequence ID" value="NZ_BAAAFH010000003.1"/>
</dbReference>
<feature type="compositionally biased region" description="Low complexity" evidence="1">
    <location>
        <begin position="147"/>
        <end position="158"/>
    </location>
</feature>
<dbReference type="InterPro" id="IPR026341">
    <property type="entry name" value="T9SS_type_B"/>
</dbReference>
<evidence type="ECO:0000313" key="3">
    <source>
        <dbReference type="EMBL" id="GAA0874730.1"/>
    </source>
</evidence>
<accession>A0ABP3XZ67</accession>
<protein>
    <recommendedName>
        <fullName evidence="5">Gliding motility-associated C-terminal domain-containing protein</fullName>
    </recommendedName>
</protein>
<evidence type="ECO:0000256" key="2">
    <source>
        <dbReference type="SAM" id="Phobius"/>
    </source>
</evidence>
<reference evidence="4" key="1">
    <citation type="journal article" date="2019" name="Int. J. Syst. Evol. Microbiol.">
        <title>The Global Catalogue of Microorganisms (GCM) 10K type strain sequencing project: providing services to taxonomists for standard genome sequencing and annotation.</title>
        <authorList>
            <consortium name="The Broad Institute Genomics Platform"/>
            <consortium name="The Broad Institute Genome Sequencing Center for Infectious Disease"/>
            <person name="Wu L."/>
            <person name="Ma J."/>
        </authorList>
    </citation>
    <scope>NUCLEOTIDE SEQUENCE [LARGE SCALE GENOMIC DNA]</scope>
    <source>
        <strain evidence="4">JCM 16083</strain>
    </source>
</reference>
<keyword evidence="2" id="KW-0812">Transmembrane</keyword>
<feature type="compositionally biased region" description="Polar residues" evidence="1">
    <location>
        <begin position="106"/>
        <end position="120"/>
    </location>
</feature>
<dbReference type="Pfam" id="PF13585">
    <property type="entry name" value="CHU_C"/>
    <property type="match status" value="1"/>
</dbReference>
<comment type="caution">
    <text evidence="3">The sequence shown here is derived from an EMBL/GenBank/DDBJ whole genome shotgun (WGS) entry which is preliminary data.</text>
</comment>
<dbReference type="Proteomes" id="UP001501126">
    <property type="component" value="Unassembled WGS sequence"/>
</dbReference>
<organism evidence="3 4">
    <name type="scientific">Wandonia haliotis</name>
    <dbReference type="NCBI Taxonomy" id="574963"/>
    <lineage>
        <taxon>Bacteria</taxon>
        <taxon>Pseudomonadati</taxon>
        <taxon>Bacteroidota</taxon>
        <taxon>Flavobacteriia</taxon>
        <taxon>Flavobacteriales</taxon>
        <taxon>Crocinitomicaceae</taxon>
        <taxon>Wandonia</taxon>
    </lineage>
</organism>
<dbReference type="NCBIfam" id="TIGR04131">
    <property type="entry name" value="Bac_Flav_CTERM"/>
    <property type="match status" value="1"/>
</dbReference>
<feature type="region of interest" description="Disordered" evidence="1">
    <location>
        <begin position="87"/>
        <end position="159"/>
    </location>
</feature>
<evidence type="ECO:0008006" key="5">
    <source>
        <dbReference type="Google" id="ProtNLM"/>
    </source>
</evidence>
<gene>
    <name evidence="3" type="ORF">GCM10009118_11380</name>
</gene>
<keyword evidence="2" id="KW-1133">Transmembrane helix</keyword>
<keyword evidence="2" id="KW-0472">Membrane</keyword>
<sequence>MKQNLEKIFKASLENHEMPYDAGAWENVKNQLPGSKLSALTKTGIAAGIIAIVSLITFFALPDQHSDKQTVQQPSQATPAETIEKVTENTQKPNLKPTEEAVTVVQVDSSSETDSPLSEQTESRRTQLSPIRGKSIDQETQNDPVNSGTGSDHTTGTSLNSVDTWTPLAENAYIQLSEKTICKGSEIIAIVKNVPENTLIEWKAGQLLATNTSKITLTPEESVLIEVLLTNKDNTDKKVLQSTQVIVKESKKPVVRITEEIKNTKPYFILENQNHEIKDISWTMEYSHASGNILELYITEKGRYIYTIEGRDMNNCPVKHEGEIEVREDYNLLAPSGFSPNGDGLNDRFIPKALLTREVEFKMSIFDRSGGLLYQTTDKYSSWDGTTLNGERAKLGNNFVWVVTLINEEGLPEKYSGNIVIVK</sequence>
<evidence type="ECO:0000256" key="1">
    <source>
        <dbReference type="SAM" id="MobiDB-lite"/>
    </source>
</evidence>
<proteinExistence type="predicted"/>
<name>A0ABP3XZ67_9FLAO</name>
<keyword evidence="4" id="KW-1185">Reference proteome</keyword>
<evidence type="ECO:0000313" key="4">
    <source>
        <dbReference type="Proteomes" id="UP001501126"/>
    </source>
</evidence>
<feature type="transmembrane region" description="Helical" evidence="2">
    <location>
        <begin position="39"/>
        <end position="61"/>
    </location>
</feature>
<dbReference type="EMBL" id="BAAAFH010000003">
    <property type="protein sequence ID" value="GAA0874730.1"/>
    <property type="molecule type" value="Genomic_DNA"/>
</dbReference>